<protein>
    <recommendedName>
        <fullName evidence="3">Outer membrane protein beta-barrel domain-containing protein</fullName>
    </recommendedName>
</protein>
<dbReference type="KEGG" id="hha:Hhal_1809"/>
<feature type="domain" description="Outer membrane protein beta-barrel" evidence="3">
    <location>
        <begin position="7"/>
        <end position="156"/>
    </location>
</feature>
<dbReference type="InterPro" id="IPR011250">
    <property type="entry name" value="OMP/PagP_B-barrel"/>
</dbReference>
<dbReference type="RefSeq" id="WP_011814595.1">
    <property type="nucleotide sequence ID" value="NC_008789.1"/>
</dbReference>
<accession>A1WY11</accession>
<keyword evidence="1 2" id="KW-0732">Signal</keyword>
<name>A1WY11_HALHL</name>
<dbReference type="Proteomes" id="UP000000647">
    <property type="component" value="Chromosome"/>
</dbReference>
<dbReference type="InterPro" id="IPR027385">
    <property type="entry name" value="Beta-barrel_OMP"/>
</dbReference>
<dbReference type="HOGENOM" id="CLU_1382429_0_0_6"/>
<feature type="signal peptide" evidence="2">
    <location>
        <begin position="1"/>
        <end position="25"/>
    </location>
</feature>
<evidence type="ECO:0000256" key="1">
    <source>
        <dbReference type="ARBA" id="ARBA00022729"/>
    </source>
</evidence>
<dbReference type="SUPFAM" id="SSF56925">
    <property type="entry name" value="OMPA-like"/>
    <property type="match status" value="1"/>
</dbReference>
<dbReference type="OrthoDB" id="6364600at2"/>
<feature type="chain" id="PRO_5002640899" description="Outer membrane protein beta-barrel domain-containing protein" evidence="2">
    <location>
        <begin position="26"/>
        <end position="197"/>
    </location>
</feature>
<evidence type="ECO:0000259" key="3">
    <source>
        <dbReference type="Pfam" id="PF13505"/>
    </source>
</evidence>
<dbReference type="AlphaFoldDB" id="A1WY11"/>
<keyword evidence="5" id="KW-1185">Reference proteome</keyword>
<evidence type="ECO:0000313" key="5">
    <source>
        <dbReference type="Proteomes" id="UP000000647"/>
    </source>
</evidence>
<sequence length="197" mass="21169">MRNKLTVALAGGALATGAFVGQASAQMPADTGNFNYNYAEGALVLQDRDSQDLVGPRAKGSVAFTRDIFGVAELNYLTDDVDITDLRAGAGYRLGVAPELDFYGVASLVYQDFDNDFDDTGLGITLGTRYAVMADFEIAGEIRHTNMDDFDSTTDLAAQFLYGVAPNVELLGELQLLDDGDDMFEDTGLALGARYNF</sequence>
<gene>
    <name evidence="4" type="ordered locus">Hhal_1809</name>
</gene>
<dbReference type="EMBL" id="CP000544">
    <property type="protein sequence ID" value="ABM62573.1"/>
    <property type="molecule type" value="Genomic_DNA"/>
</dbReference>
<evidence type="ECO:0000256" key="2">
    <source>
        <dbReference type="SAM" id="SignalP"/>
    </source>
</evidence>
<reference evidence="5" key="1">
    <citation type="submission" date="2006-12" db="EMBL/GenBank/DDBJ databases">
        <title>Complete sequence of Halorhodospira halophila SL1.</title>
        <authorList>
            <consortium name="US DOE Joint Genome Institute"/>
            <person name="Copeland A."/>
            <person name="Lucas S."/>
            <person name="Lapidus A."/>
            <person name="Barry K."/>
            <person name="Detter J.C."/>
            <person name="Glavina del Rio T."/>
            <person name="Hammon N."/>
            <person name="Israni S."/>
            <person name="Dalin E."/>
            <person name="Tice H."/>
            <person name="Pitluck S."/>
            <person name="Saunders E."/>
            <person name="Brettin T."/>
            <person name="Bruce D."/>
            <person name="Han C."/>
            <person name="Tapia R."/>
            <person name="Schmutz J."/>
            <person name="Larimer F."/>
            <person name="Land M."/>
            <person name="Hauser L."/>
            <person name="Kyrpides N."/>
            <person name="Mikhailova N."/>
            <person name="Hoff W."/>
            <person name="Richardson P."/>
        </authorList>
    </citation>
    <scope>NUCLEOTIDE SEQUENCE [LARGE SCALE GENOMIC DNA]</scope>
    <source>
        <strain evidence="5">DSM 244 / SL1</strain>
    </source>
</reference>
<dbReference type="Pfam" id="PF13505">
    <property type="entry name" value="OMP_b-brl"/>
    <property type="match status" value="1"/>
</dbReference>
<organism evidence="4 5">
    <name type="scientific">Halorhodospira halophila (strain DSM 244 / SL1)</name>
    <name type="common">Ectothiorhodospira halophila (strain DSM 244 / SL1)</name>
    <dbReference type="NCBI Taxonomy" id="349124"/>
    <lineage>
        <taxon>Bacteria</taxon>
        <taxon>Pseudomonadati</taxon>
        <taxon>Pseudomonadota</taxon>
        <taxon>Gammaproteobacteria</taxon>
        <taxon>Chromatiales</taxon>
        <taxon>Ectothiorhodospiraceae</taxon>
        <taxon>Halorhodospira</taxon>
    </lineage>
</organism>
<reference evidence="4 5" key="2">
    <citation type="journal article" date="2013" name="Stand. Genomic Sci.">
        <title>Complete genome sequence of Halorhodospira halophila SL1.</title>
        <authorList>
            <person name="Challacombe J.F."/>
            <person name="Majid S."/>
            <person name="Deole R."/>
            <person name="Brettin T.S."/>
            <person name="Bruce D."/>
            <person name="Delano S.F."/>
            <person name="Detter J.C."/>
            <person name="Gleasner C.D."/>
            <person name="Han C.S."/>
            <person name="Misra M."/>
            <person name="Reitenga K.G."/>
            <person name="Mikhailova N."/>
            <person name="Woyke T."/>
            <person name="Pitluck S."/>
            <person name="Nolan M."/>
            <person name="Land M.L."/>
            <person name="Saunders E."/>
            <person name="Tapia R."/>
            <person name="Lapidus A."/>
            <person name="Ivanova N."/>
            <person name="Hoff W.D."/>
        </authorList>
    </citation>
    <scope>NUCLEOTIDE SEQUENCE [LARGE SCALE GENOMIC DNA]</scope>
    <source>
        <strain evidence="5">DSM 244 / SL1</strain>
    </source>
</reference>
<dbReference type="STRING" id="349124.Hhal_1809"/>
<evidence type="ECO:0000313" key="4">
    <source>
        <dbReference type="EMBL" id="ABM62573.1"/>
    </source>
</evidence>
<proteinExistence type="predicted"/>